<evidence type="ECO:0000313" key="2">
    <source>
        <dbReference type="Proteomes" id="UP000765509"/>
    </source>
</evidence>
<accession>A0A9Q3DKT1</accession>
<dbReference type="Proteomes" id="UP000765509">
    <property type="component" value="Unassembled WGS sequence"/>
</dbReference>
<sequence length="99" mass="11008">MPQDTANNNLCKHKQDAQTFVVTPTKVMAYINGTATNMTFCITNAQHPVIIDNGAHCSIVVSDDLDSHFPHWERKLLPTNAKKFKSALGKIKFIGIIIK</sequence>
<gene>
    <name evidence="1" type="ORF">O181_043572</name>
</gene>
<evidence type="ECO:0000313" key="1">
    <source>
        <dbReference type="EMBL" id="MBW0503857.1"/>
    </source>
</evidence>
<name>A0A9Q3DKT1_9BASI</name>
<dbReference type="AlphaFoldDB" id="A0A9Q3DKT1"/>
<proteinExistence type="predicted"/>
<protein>
    <submittedName>
        <fullName evidence="1">Uncharacterized protein</fullName>
    </submittedName>
</protein>
<reference evidence="1" key="1">
    <citation type="submission" date="2021-03" db="EMBL/GenBank/DDBJ databases">
        <title>Draft genome sequence of rust myrtle Austropuccinia psidii MF-1, a brazilian biotype.</title>
        <authorList>
            <person name="Quecine M.C."/>
            <person name="Pachon D.M.R."/>
            <person name="Bonatelli M.L."/>
            <person name="Correr F.H."/>
            <person name="Franceschini L.M."/>
            <person name="Leite T.F."/>
            <person name="Margarido G.R.A."/>
            <person name="Almeida C.A."/>
            <person name="Ferrarezi J.A."/>
            <person name="Labate C.A."/>
        </authorList>
    </citation>
    <scope>NUCLEOTIDE SEQUENCE</scope>
    <source>
        <strain evidence="1">MF-1</strain>
    </source>
</reference>
<keyword evidence="2" id="KW-1185">Reference proteome</keyword>
<organism evidence="1 2">
    <name type="scientific">Austropuccinia psidii MF-1</name>
    <dbReference type="NCBI Taxonomy" id="1389203"/>
    <lineage>
        <taxon>Eukaryota</taxon>
        <taxon>Fungi</taxon>
        <taxon>Dikarya</taxon>
        <taxon>Basidiomycota</taxon>
        <taxon>Pucciniomycotina</taxon>
        <taxon>Pucciniomycetes</taxon>
        <taxon>Pucciniales</taxon>
        <taxon>Sphaerophragmiaceae</taxon>
        <taxon>Austropuccinia</taxon>
    </lineage>
</organism>
<comment type="caution">
    <text evidence="1">The sequence shown here is derived from an EMBL/GenBank/DDBJ whole genome shotgun (WGS) entry which is preliminary data.</text>
</comment>
<dbReference type="EMBL" id="AVOT02017606">
    <property type="protein sequence ID" value="MBW0503857.1"/>
    <property type="molecule type" value="Genomic_DNA"/>
</dbReference>